<evidence type="ECO:0000313" key="5">
    <source>
        <dbReference type="Proteomes" id="UP001156881"/>
    </source>
</evidence>
<keyword evidence="5" id="KW-1185">Reference proteome</keyword>
<evidence type="ECO:0000256" key="1">
    <source>
        <dbReference type="SAM" id="SignalP"/>
    </source>
</evidence>
<reference evidence="3 4" key="3">
    <citation type="submission" date="2020-08" db="EMBL/GenBank/DDBJ databases">
        <title>Genomic Encyclopedia of Type Strains, Phase IV (KMG-IV): sequencing the most valuable type-strain genomes for metagenomic binning, comparative biology and taxonomic classification.</title>
        <authorList>
            <person name="Goeker M."/>
        </authorList>
    </citation>
    <scope>NUCLEOTIDE SEQUENCE [LARGE SCALE GENOMIC DNA]</scope>
    <source>
        <strain evidence="3 4">DSM 24105</strain>
    </source>
</reference>
<keyword evidence="1" id="KW-0732">Signal</keyword>
<dbReference type="RefSeq" id="WP_183513336.1">
    <property type="nucleotide sequence ID" value="NZ_BSPG01000016.1"/>
</dbReference>
<organism evidence="3 4">
    <name type="scientific">Methylobacterium brachythecii</name>
    <dbReference type="NCBI Taxonomy" id="1176177"/>
    <lineage>
        <taxon>Bacteria</taxon>
        <taxon>Pseudomonadati</taxon>
        <taxon>Pseudomonadota</taxon>
        <taxon>Alphaproteobacteria</taxon>
        <taxon>Hyphomicrobiales</taxon>
        <taxon>Methylobacteriaceae</taxon>
        <taxon>Methylobacterium</taxon>
    </lineage>
</organism>
<name>A0A7W6AL64_9HYPH</name>
<dbReference type="InterPro" id="IPR038696">
    <property type="entry name" value="IalB_sf"/>
</dbReference>
<dbReference type="EMBL" id="BSPG01000016">
    <property type="protein sequence ID" value="GLS44969.1"/>
    <property type="molecule type" value="Genomic_DNA"/>
</dbReference>
<dbReference type="Proteomes" id="UP000517759">
    <property type="component" value="Unassembled WGS sequence"/>
</dbReference>
<proteinExistence type="predicted"/>
<reference evidence="5" key="2">
    <citation type="journal article" date="2019" name="Int. J. Syst. Evol. Microbiol.">
        <title>The Global Catalogue of Microorganisms (GCM) 10K type strain sequencing project: providing services to taxonomists for standard genome sequencing and annotation.</title>
        <authorList>
            <consortium name="The Broad Institute Genomics Platform"/>
            <consortium name="The Broad Institute Genome Sequencing Center for Infectious Disease"/>
            <person name="Wu L."/>
            <person name="Ma J."/>
        </authorList>
    </citation>
    <scope>NUCLEOTIDE SEQUENCE [LARGE SCALE GENOMIC DNA]</scope>
    <source>
        <strain evidence="5">NBRC 107710</strain>
    </source>
</reference>
<evidence type="ECO:0000313" key="3">
    <source>
        <dbReference type="EMBL" id="MBB3905487.1"/>
    </source>
</evidence>
<dbReference type="Gene3D" id="2.60.40.1880">
    <property type="entry name" value="Invasion associated locus B (IalB) protein"/>
    <property type="match status" value="1"/>
</dbReference>
<protein>
    <submittedName>
        <fullName evidence="3">Invasion protein IalB</fullName>
    </submittedName>
</protein>
<dbReference type="AlphaFoldDB" id="A0A7W6AL64"/>
<gene>
    <name evidence="2" type="ORF">GCM10007884_29580</name>
    <name evidence="3" type="ORF">GGR33_005025</name>
</gene>
<dbReference type="Proteomes" id="UP001156881">
    <property type="component" value="Unassembled WGS sequence"/>
</dbReference>
<dbReference type="EMBL" id="JACIDN010000012">
    <property type="protein sequence ID" value="MBB3905487.1"/>
    <property type="molecule type" value="Genomic_DNA"/>
</dbReference>
<evidence type="ECO:0000313" key="2">
    <source>
        <dbReference type="EMBL" id="GLS44969.1"/>
    </source>
</evidence>
<dbReference type="Pfam" id="PF06776">
    <property type="entry name" value="IalB"/>
    <property type="match status" value="1"/>
</dbReference>
<comment type="caution">
    <text evidence="3">The sequence shown here is derived from an EMBL/GenBank/DDBJ whole genome shotgun (WGS) entry which is preliminary data.</text>
</comment>
<reference evidence="2" key="1">
    <citation type="journal article" date="2014" name="Int. J. Syst. Evol. Microbiol.">
        <title>Complete genome of a new Firmicutes species belonging to the dominant human colonic microbiota ('Ruminococcus bicirculans') reveals two chromosomes and a selective capacity to utilize plant glucans.</title>
        <authorList>
            <consortium name="NISC Comparative Sequencing Program"/>
            <person name="Wegmann U."/>
            <person name="Louis P."/>
            <person name="Goesmann A."/>
            <person name="Henrissat B."/>
            <person name="Duncan S.H."/>
            <person name="Flint H.J."/>
        </authorList>
    </citation>
    <scope>NUCLEOTIDE SEQUENCE</scope>
    <source>
        <strain evidence="2">NBRC 107710</strain>
    </source>
</reference>
<feature type="chain" id="PRO_5031009660" evidence="1">
    <location>
        <begin position="23"/>
        <end position="235"/>
    </location>
</feature>
<reference evidence="2" key="4">
    <citation type="submission" date="2023-01" db="EMBL/GenBank/DDBJ databases">
        <title>Draft genome sequence of Methylobacterium brachythecii strain NBRC 107710.</title>
        <authorList>
            <person name="Sun Q."/>
            <person name="Mori K."/>
        </authorList>
    </citation>
    <scope>NUCLEOTIDE SEQUENCE</scope>
    <source>
        <strain evidence="2">NBRC 107710</strain>
    </source>
</reference>
<feature type="signal peptide" evidence="1">
    <location>
        <begin position="1"/>
        <end position="22"/>
    </location>
</feature>
<evidence type="ECO:0000313" key="4">
    <source>
        <dbReference type="Proteomes" id="UP000517759"/>
    </source>
</evidence>
<sequence length="235" mass="24271">MRLLTLIGAGCAVLAAAVPAAAQQGAATKGFTTAAVDRELFRDGEVKRRNERFAGWSLDCDEVPRLGQRFCSLRALARDAAGTGVADFVLSTDDRGKPAALVGLPLGLDLSSPVTIEAAHPLVLGQPSASLASSAREIAKTGKRAPPAAKGAVTTDILRFVLHPTLCDPTGCHVVLPLKPADIAALRAGAGLRMRFAASGRDGRGFAARSDLPSRPIEAVIASDGFGQALEASIR</sequence>
<accession>A0A7W6AL64</accession>
<dbReference type="InterPro" id="IPR010642">
    <property type="entry name" value="Invasion_prot_B"/>
</dbReference>